<dbReference type="OMA" id="NDERDDM"/>
<dbReference type="PANTHER" id="PTHR12663:SF3">
    <property type="entry name" value="SISTER CHROMATID COHESION PROTEIN PDS5 HOMOLOG C"/>
    <property type="match status" value="1"/>
</dbReference>
<dbReference type="Pfam" id="PF20168">
    <property type="entry name" value="PDS5"/>
    <property type="match status" value="1"/>
</dbReference>
<evidence type="ECO:0000256" key="7">
    <source>
        <dbReference type="ARBA" id="ARBA00023306"/>
    </source>
</evidence>
<keyword evidence="4" id="KW-0498">Mitosis</keyword>
<dbReference type="SUPFAM" id="SSF48371">
    <property type="entry name" value="ARM repeat"/>
    <property type="match status" value="1"/>
</dbReference>
<name>A0A7N0TA63_KALFE</name>
<dbReference type="Gene3D" id="2.30.30.140">
    <property type="match status" value="1"/>
</dbReference>
<dbReference type="PANTHER" id="PTHR12663">
    <property type="entry name" value="ANDROGEN INDUCED INHIBITOR OF PROLIFERATION AS3 / PDS5-RELATED"/>
    <property type="match status" value="1"/>
</dbReference>
<keyword evidence="6" id="KW-0539">Nucleus</keyword>
<feature type="compositionally biased region" description="Basic residues" evidence="8">
    <location>
        <begin position="406"/>
        <end position="417"/>
    </location>
</feature>
<dbReference type="CDD" id="cd20404">
    <property type="entry name" value="Tudor_Agenet_AtEML-like"/>
    <property type="match status" value="1"/>
</dbReference>
<feature type="compositionally biased region" description="Basic and acidic residues" evidence="8">
    <location>
        <begin position="856"/>
        <end position="868"/>
    </location>
</feature>
<evidence type="ECO:0000313" key="9">
    <source>
        <dbReference type="EnsemblPlants" id="Kaladp0027s0008.1.v1.1"/>
    </source>
</evidence>
<feature type="compositionally biased region" description="Basic and acidic residues" evidence="8">
    <location>
        <begin position="593"/>
        <end position="610"/>
    </location>
</feature>
<keyword evidence="3" id="KW-0227">DNA damage</keyword>
<reference evidence="9" key="1">
    <citation type="submission" date="2021-01" db="UniProtKB">
        <authorList>
            <consortium name="EnsemblPlants"/>
        </authorList>
    </citation>
    <scope>IDENTIFICATION</scope>
</reference>
<dbReference type="Proteomes" id="UP000594263">
    <property type="component" value="Unplaced"/>
</dbReference>
<comment type="subcellular location">
    <subcellularLocation>
        <location evidence="1">Nucleus</location>
    </subcellularLocation>
</comment>
<keyword evidence="10" id="KW-1185">Reference proteome</keyword>
<sequence length="1028" mass="111191">MACSEEELKSLLVDVGSKLEKPPSSVKGLLALLDRVEVYLSRVGQSPSKAIQSALSPTLKALVGDELLRHADVDVQVAVASCISEITRITAPEVPYDDDQMREVFQLIVSSFDGLADKSSPSYSKRTCILDTVAKVRSCVVMLDLECDGLILEMFRHFIKAIRDYHPENIFTCMESIMVRVIEESEEISSELLFCILDTVKKDNEEVTPVAHKLMKKVIETSADKLRPYIEIAMRTKDVSLSDYDNLVKHICNEVSAETGVQSERTETSVLELQVDGSKKVHPAADTVPTAEETTVIALNATEKFPAGGCSDVVTSNGNAGVETDTLSNSNTLQNPKSSNANEVVETVTKAPSAADRDPDVHEALETETKASENIIVDPQTDGGSLDAEEVDEGESKLVPKAEKIVKKRGRKPKAKTKTSVPKLVGKSSIAVKELDELSESHKSFDKDTCPSPQHELSHEAAEHSSPKPSETDDVPSKRISGETGESEEKLNGPSNSEAAVSRSENYTSLEEQMTKYAASASIDASEVKATISAADTPLDKTNAPNDEKTLQDTTVLASDAAQEVIEATVDEPVKAIEPGAVKSPEQSGVPSEDTHDVEEGSAKTKDDIRRRGKGMGKASLRKPSALAAAENNHKEGTTLQKSALKSIKDEDDMTPKASTKRKRDEESKSESKDYGEELVGSKVKVWWPADKRFYKGVIQSFDSDKKRHKVLYADGEVENLLLKKQRWEVINSDEDSDTEEESDQETPDSSSGKHQKGKEANEGSSKKRLGRPPSNKSQSASNKLGRKPNEHKKSDSNSKDDSKAVAKAKTDSSKEEGKSKVEGGKKLGRPRADVSKSTSRSKTDEPSTDSAGKSKGVESKRTDKSTVEVEDTQSSGKSKRGDSKTSIKGKSDSKTASKAEAEITSIKQKGPKRKATKSGDDTPVTKTAGKMKTRESSKSKSGFATKEDTSKAASSAMNKGKSPKTAPKSDVIAPKKTEESEESEEVAVERIPSPAKATGSSKRKAPQSENRNKSGANSGKRKKGRKS</sequence>
<keyword evidence="2" id="KW-0132">Cell division</keyword>
<dbReference type="AlphaFoldDB" id="A0A7N0TA63"/>
<feature type="compositionally biased region" description="Basic and acidic residues" evidence="8">
    <location>
        <begin position="788"/>
        <end position="835"/>
    </location>
</feature>
<dbReference type="GO" id="GO:0051301">
    <property type="term" value="P:cell division"/>
    <property type="evidence" value="ECO:0007669"/>
    <property type="project" value="UniProtKB-KW"/>
</dbReference>
<evidence type="ECO:0000256" key="2">
    <source>
        <dbReference type="ARBA" id="ARBA00022618"/>
    </source>
</evidence>
<evidence type="ECO:0000256" key="6">
    <source>
        <dbReference type="ARBA" id="ARBA00023242"/>
    </source>
</evidence>
<dbReference type="Gramene" id="Kaladp0027s0008.1.v1.1">
    <property type="protein sequence ID" value="Kaladp0027s0008.1.v1.1"/>
    <property type="gene ID" value="Kaladp0027s0008.v1.1"/>
</dbReference>
<keyword evidence="7" id="KW-0131">Cell cycle</keyword>
<organism evidence="9 10">
    <name type="scientific">Kalanchoe fedtschenkoi</name>
    <name type="common">Lavender scallops</name>
    <name type="synonym">South American air plant</name>
    <dbReference type="NCBI Taxonomy" id="63787"/>
    <lineage>
        <taxon>Eukaryota</taxon>
        <taxon>Viridiplantae</taxon>
        <taxon>Streptophyta</taxon>
        <taxon>Embryophyta</taxon>
        <taxon>Tracheophyta</taxon>
        <taxon>Spermatophyta</taxon>
        <taxon>Magnoliopsida</taxon>
        <taxon>eudicotyledons</taxon>
        <taxon>Gunneridae</taxon>
        <taxon>Pentapetalae</taxon>
        <taxon>Saxifragales</taxon>
        <taxon>Crassulaceae</taxon>
        <taxon>Kalanchoe</taxon>
    </lineage>
</organism>
<dbReference type="GO" id="GO:0005634">
    <property type="term" value="C:nucleus"/>
    <property type="evidence" value="ECO:0007669"/>
    <property type="project" value="UniProtKB-SubCell"/>
</dbReference>
<evidence type="ECO:0000256" key="4">
    <source>
        <dbReference type="ARBA" id="ARBA00022776"/>
    </source>
</evidence>
<feature type="compositionally biased region" description="Basic and acidic residues" evidence="8">
    <location>
        <begin position="456"/>
        <end position="466"/>
    </location>
</feature>
<feature type="compositionally biased region" description="Acidic residues" evidence="8">
    <location>
        <begin position="732"/>
        <end position="747"/>
    </location>
</feature>
<evidence type="ECO:0000256" key="8">
    <source>
        <dbReference type="SAM" id="MobiDB-lite"/>
    </source>
</evidence>
<evidence type="ECO:0000256" key="3">
    <source>
        <dbReference type="ARBA" id="ARBA00022763"/>
    </source>
</evidence>
<evidence type="ECO:0000256" key="5">
    <source>
        <dbReference type="ARBA" id="ARBA00023204"/>
    </source>
</evidence>
<feature type="compositionally biased region" description="Basic and acidic residues" evidence="8">
    <location>
        <begin position="475"/>
        <end position="491"/>
    </location>
</feature>
<dbReference type="GO" id="GO:0035825">
    <property type="term" value="P:homologous recombination"/>
    <property type="evidence" value="ECO:0007669"/>
    <property type="project" value="UniProtKB-ARBA"/>
</dbReference>
<dbReference type="SUPFAM" id="SSF63748">
    <property type="entry name" value="Tudor/PWWP/MBT"/>
    <property type="match status" value="1"/>
</dbReference>
<dbReference type="InterPro" id="IPR016024">
    <property type="entry name" value="ARM-type_fold"/>
</dbReference>
<feature type="region of interest" description="Disordered" evidence="8">
    <location>
        <begin position="570"/>
        <end position="680"/>
    </location>
</feature>
<feature type="compositionally biased region" description="Polar residues" evidence="8">
    <location>
        <begin position="493"/>
        <end position="509"/>
    </location>
</feature>
<feature type="region of interest" description="Disordered" evidence="8">
    <location>
        <begin position="723"/>
        <end position="1028"/>
    </location>
</feature>
<feature type="compositionally biased region" description="Basic and acidic residues" evidence="8">
    <location>
        <begin position="663"/>
        <end position="676"/>
    </location>
</feature>
<dbReference type="GO" id="GO:0007064">
    <property type="term" value="P:mitotic sister chromatid cohesion"/>
    <property type="evidence" value="ECO:0007669"/>
    <property type="project" value="InterPro"/>
</dbReference>
<feature type="compositionally biased region" description="Basic and acidic residues" evidence="8">
    <location>
        <begin position="394"/>
        <end position="405"/>
    </location>
</feature>
<evidence type="ECO:0000256" key="1">
    <source>
        <dbReference type="ARBA" id="ARBA00004123"/>
    </source>
</evidence>
<feature type="compositionally biased region" description="Polar residues" evidence="8">
    <location>
        <begin position="1008"/>
        <end position="1018"/>
    </location>
</feature>
<feature type="compositionally biased region" description="Basic and acidic residues" evidence="8">
    <location>
        <begin position="433"/>
        <end position="449"/>
    </location>
</feature>
<proteinExistence type="predicted"/>
<feature type="compositionally biased region" description="Basic and acidic residues" evidence="8">
    <location>
        <begin position="880"/>
        <end position="902"/>
    </location>
</feature>
<dbReference type="EnsemblPlants" id="Kaladp0027s0008.1.v1.1">
    <property type="protein sequence ID" value="Kaladp0027s0008.1.v1.1"/>
    <property type="gene ID" value="Kaladp0027s0008.v1.1"/>
</dbReference>
<accession>A0A7N0TA63</accession>
<feature type="region of interest" description="Disordered" evidence="8">
    <location>
        <begin position="368"/>
        <end position="509"/>
    </location>
</feature>
<dbReference type="GO" id="GO:0000785">
    <property type="term" value="C:chromatin"/>
    <property type="evidence" value="ECO:0007669"/>
    <property type="project" value="TreeGrafter"/>
</dbReference>
<keyword evidence="5" id="KW-0234">DNA repair</keyword>
<dbReference type="GO" id="GO:0006281">
    <property type="term" value="P:DNA repair"/>
    <property type="evidence" value="ECO:0007669"/>
    <property type="project" value="UniProtKB-KW"/>
</dbReference>
<dbReference type="InterPro" id="IPR039776">
    <property type="entry name" value="Pds5"/>
</dbReference>
<evidence type="ECO:0000313" key="10">
    <source>
        <dbReference type="Proteomes" id="UP000594263"/>
    </source>
</evidence>
<protein>
    <submittedName>
        <fullName evidence="9">Uncharacterized protein</fullName>
    </submittedName>
</protein>